<evidence type="ECO:0000313" key="12">
    <source>
        <dbReference type="Proteomes" id="UP000887540"/>
    </source>
</evidence>
<dbReference type="GO" id="GO:0006508">
    <property type="term" value="P:proteolysis"/>
    <property type="evidence" value="ECO:0007669"/>
    <property type="project" value="UniProtKB-KW"/>
</dbReference>
<dbReference type="GO" id="GO:0046872">
    <property type="term" value="F:metal ion binding"/>
    <property type="evidence" value="ECO:0007669"/>
    <property type="project" value="UniProtKB-KW"/>
</dbReference>
<dbReference type="AlphaFoldDB" id="A0A914BYI5"/>
<dbReference type="PROSITE" id="PS01180">
    <property type="entry name" value="CUB"/>
    <property type="match status" value="1"/>
</dbReference>
<keyword evidence="4" id="KW-0378">Hydrolase</keyword>
<dbReference type="SMART" id="SM00034">
    <property type="entry name" value="CLECT"/>
    <property type="match status" value="2"/>
</dbReference>
<keyword evidence="12" id="KW-1185">Reference proteome</keyword>
<evidence type="ECO:0000256" key="7">
    <source>
        <dbReference type="ARBA" id="ARBA00023157"/>
    </source>
</evidence>
<dbReference type="InterPro" id="IPR001304">
    <property type="entry name" value="C-type_lectin-like"/>
</dbReference>
<dbReference type="InterPro" id="IPR035914">
    <property type="entry name" value="Sperma_CUB_dom_sf"/>
</dbReference>
<dbReference type="WBParaSite" id="ACRNAN_Path_1298.g5081.t1">
    <property type="protein sequence ID" value="ACRNAN_Path_1298.g5081.t1"/>
    <property type="gene ID" value="ACRNAN_Path_1298.g5081"/>
</dbReference>
<dbReference type="CDD" id="cd00037">
    <property type="entry name" value="CLECT"/>
    <property type="match status" value="1"/>
</dbReference>
<dbReference type="PROSITE" id="PS51864">
    <property type="entry name" value="ASTACIN"/>
    <property type="match status" value="1"/>
</dbReference>
<evidence type="ECO:0000256" key="3">
    <source>
        <dbReference type="ARBA" id="ARBA00022723"/>
    </source>
</evidence>
<evidence type="ECO:0000256" key="1">
    <source>
        <dbReference type="ARBA" id="ARBA00022536"/>
    </source>
</evidence>
<keyword evidence="6" id="KW-0482">Metalloprotease</keyword>
<dbReference type="InterPro" id="IPR016186">
    <property type="entry name" value="C-type_lectin-like/link_sf"/>
</dbReference>
<dbReference type="SUPFAM" id="SSF49854">
    <property type="entry name" value="Spermadhesin, CUB domain"/>
    <property type="match status" value="1"/>
</dbReference>
<feature type="domain" description="CUB" evidence="9">
    <location>
        <begin position="70"/>
        <end position="189"/>
    </location>
</feature>
<evidence type="ECO:0000259" key="10">
    <source>
        <dbReference type="PROSITE" id="PS50041"/>
    </source>
</evidence>
<dbReference type="PROSITE" id="PS50041">
    <property type="entry name" value="C_TYPE_LECTIN_2"/>
    <property type="match status" value="2"/>
</dbReference>
<dbReference type="InterPro" id="IPR001506">
    <property type="entry name" value="Peptidase_M12A"/>
</dbReference>
<dbReference type="GO" id="GO:0004222">
    <property type="term" value="F:metalloendopeptidase activity"/>
    <property type="evidence" value="ECO:0007669"/>
    <property type="project" value="InterPro"/>
</dbReference>
<feature type="domain" description="Peptidase M12A" evidence="11">
    <location>
        <begin position="1"/>
        <end position="22"/>
    </location>
</feature>
<dbReference type="PROSITE" id="PS01186">
    <property type="entry name" value="EGF_2"/>
    <property type="match status" value="1"/>
</dbReference>
<dbReference type="InterPro" id="IPR016187">
    <property type="entry name" value="CTDL_fold"/>
</dbReference>
<evidence type="ECO:0000256" key="8">
    <source>
        <dbReference type="PROSITE-ProRule" id="PRU00059"/>
    </source>
</evidence>
<keyword evidence="7" id="KW-1015">Disulfide bond</keyword>
<sequence>MGNRIKPTFMDILLINTHYNCEALLCNSSVIICANGGIKNPRNCSECICPAGFGGPTCVTRASPENGATCGASLQATIEDQFLDGIIGDDLVSDYMDKNPECHWHIESPVNTRIKIQLLTINSGCSSTCWEGFIEIKVSNFSVTGSRYCCQYDLNNATLSTRISDTNKVVISLYTAWKQVRFTMKYSLVSETNSTASTLTTQQNTNVLTFATTSTQASSTAKKPIQTSTMPLEMAIHSDNLINITMHILASNETNSTQYDLYDDLVIANYSIGQLGTLNSSLKTTNLVTTSNNTSSITTRAILSPAPSFTTPLVSTLTPTSTSTQATTSSSTQTPTMSTRKLINALAQSPSCPVGWVYFEASRKCYKLLFNVTFDEANILCKVNLNGNGQPASIHGFEENNFLAAWIATQIIGYSQQTSAFIGLQQSANDSSQFLWTDGSPLDYTNWCQSPSSLCPNSSSNQKQSLLSQIQNSQHNAACLSLAANNNIEQNSWMVCPNTLENNAVCQTGPVVGVSPVNCPMGWTYFYKTRKCYKIIYNVIVSEAITQCTIASNMSTLASVHSVEENSFIAGLASLQPPDGLCWVYLGLKLNQTLNQAGSNTITWMDSTLIDYTNFCSRSISLFCQFTTPTRQNIALYVKGSCYNRNYGINPLEWVNVLGSERQSAVCQLVLK</sequence>
<evidence type="ECO:0000256" key="6">
    <source>
        <dbReference type="ARBA" id="ARBA00023049"/>
    </source>
</evidence>
<dbReference type="Proteomes" id="UP000887540">
    <property type="component" value="Unplaced"/>
</dbReference>
<dbReference type="InterPro" id="IPR000742">
    <property type="entry name" value="EGF"/>
</dbReference>
<keyword evidence="1" id="KW-0245">EGF-like domain</keyword>
<accession>A0A914BYI5</accession>
<feature type="domain" description="C-type lectin" evidence="10">
    <location>
        <begin position="361"/>
        <end position="507"/>
    </location>
</feature>
<keyword evidence="2" id="KW-0645">Protease</keyword>
<keyword evidence="5" id="KW-0862">Zinc</keyword>
<feature type="domain" description="C-type lectin" evidence="10">
    <location>
        <begin position="528"/>
        <end position="668"/>
    </location>
</feature>
<dbReference type="Pfam" id="PF00059">
    <property type="entry name" value="Lectin_C"/>
    <property type="match status" value="1"/>
</dbReference>
<dbReference type="InterPro" id="IPR050111">
    <property type="entry name" value="C-type_lectin/snaclec_domain"/>
</dbReference>
<evidence type="ECO:0000259" key="11">
    <source>
        <dbReference type="PROSITE" id="PS51864"/>
    </source>
</evidence>
<evidence type="ECO:0000259" key="9">
    <source>
        <dbReference type="PROSITE" id="PS01180"/>
    </source>
</evidence>
<dbReference type="Gene3D" id="2.60.120.290">
    <property type="entry name" value="Spermadhesin, CUB domain"/>
    <property type="match status" value="1"/>
</dbReference>
<evidence type="ECO:0000256" key="4">
    <source>
        <dbReference type="ARBA" id="ARBA00022801"/>
    </source>
</evidence>
<evidence type="ECO:0000256" key="5">
    <source>
        <dbReference type="ARBA" id="ARBA00022833"/>
    </source>
</evidence>
<organism evidence="12 13">
    <name type="scientific">Acrobeloides nanus</name>
    <dbReference type="NCBI Taxonomy" id="290746"/>
    <lineage>
        <taxon>Eukaryota</taxon>
        <taxon>Metazoa</taxon>
        <taxon>Ecdysozoa</taxon>
        <taxon>Nematoda</taxon>
        <taxon>Chromadorea</taxon>
        <taxon>Rhabditida</taxon>
        <taxon>Tylenchina</taxon>
        <taxon>Cephalobomorpha</taxon>
        <taxon>Cephaloboidea</taxon>
        <taxon>Cephalobidae</taxon>
        <taxon>Acrobeloides</taxon>
    </lineage>
</organism>
<dbReference type="InterPro" id="IPR000859">
    <property type="entry name" value="CUB_dom"/>
</dbReference>
<protein>
    <submittedName>
        <fullName evidence="13">Uncharacterized protein</fullName>
    </submittedName>
</protein>
<name>A0A914BYI5_9BILA</name>
<dbReference type="Gene3D" id="3.10.100.10">
    <property type="entry name" value="Mannose-Binding Protein A, subunit A"/>
    <property type="match status" value="2"/>
</dbReference>
<evidence type="ECO:0000256" key="2">
    <source>
        <dbReference type="ARBA" id="ARBA00022670"/>
    </source>
</evidence>
<proteinExistence type="predicted"/>
<comment type="caution">
    <text evidence="8">Lacks conserved residue(s) required for the propagation of feature annotation.</text>
</comment>
<dbReference type="SUPFAM" id="SSF56436">
    <property type="entry name" value="C-type lectin-like"/>
    <property type="match status" value="2"/>
</dbReference>
<evidence type="ECO:0000313" key="13">
    <source>
        <dbReference type="WBParaSite" id="ACRNAN_Path_1298.g5081.t1"/>
    </source>
</evidence>
<reference evidence="13" key="1">
    <citation type="submission" date="2022-11" db="UniProtKB">
        <authorList>
            <consortium name="WormBaseParasite"/>
        </authorList>
    </citation>
    <scope>IDENTIFICATION</scope>
</reference>
<keyword evidence="3" id="KW-0479">Metal-binding</keyword>
<dbReference type="PANTHER" id="PTHR22803">
    <property type="entry name" value="MANNOSE, PHOSPHOLIPASE, LECTIN RECEPTOR RELATED"/>
    <property type="match status" value="1"/>
</dbReference>